<evidence type="ECO:0000313" key="2">
    <source>
        <dbReference type="EnsemblPlants" id="AET7Gv20930900.7"/>
    </source>
</evidence>
<accession>A0A453SG97</accession>
<dbReference type="EnsemblPlants" id="AET7Gv20930900.6">
    <property type="protein sequence ID" value="AET7Gv20930900.6"/>
    <property type="gene ID" value="AET7Gv20930900"/>
</dbReference>
<dbReference type="Gramene" id="AET7Gv20930900.5">
    <property type="protein sequence ID" value="AET7Gv20930900.5"/>
    <property type="gene ID" value="AET7Gv20930900"/>
</dbReference>
<dbReference type="Gramene" id="AET7Gv20930900.6">
    <property type="protein sequence ID" value="AET7Gv20930900.6"/>
    <property type="gene ID" value="AET7Gv20930900"/>
</dbReference>
<sequence>SWPRPWLGRAKSPSHRRTTRRRGRPQPAHHRARTSARSRASTRALRSATPAPQRAPPSALRRLRRSARRPPLPNRRPRGHALRRLRRLPRAAGRRRWSLPRGGLHRLPHAFRDPPHPLREAPSAREDFDAWLADNLLQVLQEVQMCVSRTHGSIGLRTTHPFTNSISVILNKVSMIPPSLIFLIDL</sequence>
<name>A0A453SG97_AEGTS</name>
<feature type="region of interest" description="Disordered" evidence="1">
    <location>
        <begin position="1"/>
        <end position="81"/>
    </location>
</feature>
<organism evidence="2 3">
    <name type="scientific">Aegilops tauschii subsp. strangulata</name>
    <name type="common">Goatgrass</name>
    <dbReference type="NCBI Taxonomy" id="200361"/>
    <lineage>
        <taxon>Eukaryota</taxon>
        <taxon>Viridiplantae</taxon>
        <taxon>Streptophyta</taxon>
        <taxon>Embryophyta</taxon>
        <taxon>Tracheophyta</taxon>
        <taxon>Spermatophyta</taxon>
        <taxon>Magnoliopsida</taxon>
        <taxon>Liliopsida</taxon>
        <taxon>Poales</taxon>
        <taxon>Poaceae</taxon>
        <taxon>BOP clade</taxon>
        <taxon>Pooideae</taxon>
        <taxon>Triticodae</taxon>
        <taxon>Triticeae</taxon>
        <taxon>Triticinae</taxon>
        <taxon>Aegilops</taxon>
    </lineage>
</organism>
<dbReference type="EnsemblPlants" id="AET7Gv20930900.5">
    <property type="protein sequence ID" value="AET7Gv20930900.5"/>
    <property type="gene ID" value="AET7Gv20930900"/>
</dbReference>
<reference evidence="2" key="5">
    <citation type="journal article" date="2021" name="G3 (Bethesda)">
        <title>Aegilops tauschii genome assembly Aet v5.0 features greater sequence contiguity and improved annotation.</title>
        <authorList>
            <person name="Wang L."/>
            <person name="Zhu T."/>
            <person name="Rodriguez J.C."/>
            <person name="Deal K.R."/>
            <person name="Dubcovsky J."/>
            <person name="McGuire P.E."/>
            <person name="Lux T."/>
            <person name="Spannagl M."/>
            <person name="Mayer K.F.X."/>
            <person name="Baldrich P."/>
            <person name="Meyers B.C."/>
            <person name="Huo N."/>
            <person name="Gu Y.Q."/>
            <person name="Zhou H."/>
            <person name="Devos K.M."/>
            <person name="Bennetzen J.L."/>
            <person name="Unver T."/>
            <person name="Budak H."/>
            <person name="Gulick P.J."/>
            <person name="Galiba G."/>
            <person name="Kalapos B."/>
            <person name="Nelson D.R."/>
            <person name="Li P."/>
            <person name="You F.M."/>
            <person name="Luo M.C."/>
            <person name="Dvorak J."/>
        </authorList>
    </citation>
    <scope>NUCLEOTIDE SEQUENCE [LARGE SCALE GENOMIC DNA]</scope>
    <source>
        <strain evidence="2">cv. AL8/78</strain>
    </source>
</reference>
<evidence type="ECO:0000313" key="3">
    <source>
        <dbReference type="Proteomes" id="UP000015105"/>
    </source>
</evidence>
<dbReference type="Proteomes" id="UP000015105">
    <property type="component" value="Chromosome 7D"/>
</dbReference>
<protein>
    <submittedName>
        <fullName evidence="2">Uncharacterized protein</fullName>
    </submittedName>
</protein>
<reference evidence="2" key="3">
    <citation type="journal article" date="2017" name="Nature">
        <title>Genome sequence of the progenitor of the wheat D genome Aegilops tauschii.</title>
        <authorList>
            <person name="Luo M.C."/>
            <person name="Gu Y.Q."/>
            <person name="Puiu D."/>
            <person name="Wang H."/>
            <person name="Twardziok S.O."/>
            <person name="Deal K.R."/>
            <person name="Huo N."/>
            <person name="Zhu T."/>
            <person name="Wang L."/>
            <person name="Wang Y."/>
            <person name="McGuire P.E."/>
            <person name="Liu S."/>
            <person name="Long H."/>
            <person name="Ramasamy R.K."/>
            <person name="Rodriguez J.C."/>
            <person name="Van S.L."/>
            <person name="Yuan L."/>
            <person name="Wang Z."/>
            <person name="Xia Z."/>
            <person name="Xiao L."/>
            <person name="Anderson O.D."/>
            <person name="Ouyang S."/>
            <person name="Liang Y."/>
            <person name="Zimin A.V."/>
            <person name="Pertea G."/>
            <person name="Qi P."/>
            <person name="Bennetzen J.L."/>
            <person name="Dai X."/>
            <person name="Dawson M.W."/>
            <person name="Muller H.G."/>
            <person name="Kugler K."/>
            <person name="Rivarola-Duarte L."/>
            <person name="Spannagl M."/>
            <person name="Mayer K.F.X."/>
            <person name="Lu F.H."/>
            <person name="Bevan M.W."/>
            <person name="Leroy P."/>
            <person name="Li P."/>
            <person name="You F.M."/>
            <person name="Sun Q."/>
            <person name="Liu Z."/>
            <person name="Lyons E."/>
            <person name="Wicker T."/>
            <person name="Salzberg S.L."/>
            <person name="Devos K.M."/>
            <person name="Dvorak J."/>
        </authorList>
    </citation>
    <scope>NUCLEOTIDE SEQUENCE [LARGE SCALE GENOMIC DNA]</scope>
    <source>
        <strain evidence="2">cv. AL8/78</strain>
    </source>
</reference>
<feature type="compositionally biased region" description="Low complexity" evidence="1">
    <location>
        <begin position="37"/>
        <end position="60"/>
    </location>
</feature>
<keyword evidence="3" id="KW-1185">Reference proteome</keyword>
<reference evidence="3" key="2">
    <citation type="journal article" date="2017" name="Nat. Plants">
        <title>The Aegilops tauschii genome reveals multiple impacts of transposons.</title>
        <authorList>
            <person name="Zhao G."/>
            <person name="Zou C."/>
            <person name="Li K."/>
            <person name="Wang K."/>
            <person name="Li T."/>
            <person name="Gao L."/>
            <person name="Zhang X."/>
            <person name="Wang H."/>
            <person name="Yang Z."/>
            <person name="Liu X."/>
            <person name="Jiang W."/>
            <person name="Mao L."/>
            <person name="Kong X."/>
            <person name="Jiao Y."/>
            <person name="Jia J."/>
        </authorList>
    </citation>
    <scope>NUCLEOTIDE SEQUENCE [LARGE SCALE GENOMIC DNA]</scope>
    <source>
        <strain evidence="3">cv. AL8/78</strain>
    </source>
</reference>
<dbReference type="AlphaFoldDB" id="A0A453SG97"/>
<feature type="compositionally biased region" description="Basic residues" evidence="1">
    <location>
        <begin position="12"/>
        <end position="36"/>
    </location>
</feature>
<dbReference type="EnsemblPlants" id="AET7Gv20930900.7">
    <property type="protein sequence ID" value="AET7Gv20930900.7"/>
    <property type="gene ID" value="AET7Gv20930900"/>
</dbReference>
<proteinExistence type="predicted"/>
<evidence type="ECO:0000256" key="1">
    <source>
        <dbReference type="SAM" id="MobiDB-lite"/>
    </source>
</evidence>
<reference evidence="3" key="1">
    <citation type="journal article" date="2014" name="Science">
        <title>Ancient hybridizations among the ancestral genomes of bread wheat.</title>
        <authorList>
            <consortium name="International Wheat Genome Sequencing Consortium,"/>
            <person name="Marcussen T."/>
            <person name="Sandve S.R."/>
            <person name="Heier L."/>
            <person name="Spannagl M."/>
            <person name="Pfeifer M."/>
            <person name="Jakobsen K.S."/>
            <person name="Wulff B.B."/>
            <person name="Steuernagel B."/>
            <person name="Mayer K.F."/>
            <person name="Olsen O.A."/>
        </authorList>
    </citation>
    <scope>NUCLEOTIDE SEQUENCE [LARGE SCALE GENOMIC DNA]</scope>
    <source>
        <strain evidence="3">cv. AL8/78</strain>
    </source>
</reference>
<reference evidence="2" key="4">
    <citation type="submission" date="2019-03" db="UniProtKB">
        <authorList>
            <consortium name="EnsemblPlants"/>
        </authorList>
    </citation>
    <scope>IDENTIFICATION</scope>
</reference>
<dbReference type="Gramene" id="AET7Gv20930900.7">
    <property type="protein sequence ID" value="AET7Gv20930900.7"/>
    <property type="gene ID" value="AET7Gv20930900"/>
</dbReference>